<evidence type="ECO:0000259" key="2">
    <source>
        <dbReference type="PROSITE" id="PS51352"/>
    </source>
</evidence>
<dbReference type="InterPro" id="IPR036249">
    <property type="entry name" value="Thioredoxin-like_sf"/>
</dbReference>
<dbReference type="SUPFAM" id="SSF52833">
    <property type="entry name" value="Thioredoxin-like"/>
    <property type="match status" value="1"/>
</dbReference>
<dbReference type="EMBL" id="QKLU01000007">
    <property type="protein sequence ID" value="PYF71450.1"/>
    <property type="molecule type" value="Genomic_DNA"/>
</dbReference>
<dbReference type="RefSeq" id="WP_054280981.1">
    <property type="nucleotide sequence ID" value="NZ_QKLU01000007.1"/>
</dbReference>
<protein>
    <submittedName>
        <fullName evidence="3">Thioredoxin-like protein</fullName>
    </submittedName>
</protein>
<dbReference type="AlphaFoldDB" id="A0A318UDA9"/>
<feature type="domain" description="Thioredoxin" evidence="2">
    <location>
        <begin position="1"/>
        <end position="144"/>
    </location>
</feature>
<dbReference type="InterPro" id="IPR013766">
    <property type="entry name" value="Thioredoxin_domain"/>
</dbReference>
<sequence>MKNVSVAILLALFSNIAFSQSRFDQAKKEAAEKKELIVLNFSGSDWCVPCIKLHKNIIETEAFQKLISDNAVIYLNADFPRSKKKQPTQAVKKENAELADQYNPNGIFPYTLLLDAEGKILKTWEGLPAQSADAFTGEIRNFYNKKH</sequence>
<feature type="chain" id="PRO_5016317058" evidence="1">
    <location>
        <begin position="20"/>
        <end position="147"/>
    </location>
</feature>
<dbReference type="OrthoDB" id="981626at2"/>
<name>A0A318UDA9_9SPHI</name>
<proteinExistence type="predicted"/>
<dbReference type="Pfam" id="PF13098">
    <property type="entry name" value="Thioredoxin_2"/>
    <property type="match status" value="1"/>
</dbReference>
<gene>
    <name evidence="3" type="ORF">B0O44_10765</name>
</gene>
<reference evidence="3 4" key="1">
    <citation type="submission" date="2018-06" db="EMBL/GenBank/DDBJ databases">
        <title>Genomic Encyclopedia of Archaeal and Bacterial Type Strains, Phase II (KMG-II): from individual species to whole genera.</title>
        <authorList>
            <person name="Goeker M."/>
        </authorList>
    </citation>
    <scope>NUCLEOTIDE SEQUENCE [LARGE SCALE GENOMIC DNA]</scope>
    <source>
        <strain evidence="3 4">DSM 27372</strain>
    </source>
</reference>
<dbReference type="Gene3D" id="3.40.30.10">
    <property type="entry name" value="Glutaredoxin"/>
    <property type="match status" value="1"/>
</dbReference>
<organism evidence="3 4">
    <name type="scientific">Pedobacter nutrimenti</name>
    <dbReference type="NCBI Taxonomy" id="1241337"/>
    <lineage>
        <taxon>Bacteria</taxon>
        <taxon>Pseudomonadati</taxon>
        <taxon>Bacteroidota</taxon>
        <taxon>Sphingobacteriia</taxon>
        <taxon>Sphingobacteriales</taxon>
        <taxon>Sphingobacteriaceae</taxon>
        <taxon>Pedobacter</taxon>
    </lineage>
</organism>
<dbReference type="Proteomes" id="UP000248198">
    <property type="component" value="Unassembled WGS sequence"/>
</dbReference>
<evidence type="ECO:0000313" key="3">
    <source>
        <dbReference type="EMBL" id="PYF71450.1"/>
    </source>
</evidence>
<keyword evidence="4" id="KW-1185">Reference proteome</keyword>
<evidence type="ECO:0000313" key="4">
    <source>
        <dbReference type="Proteomes" id="UP000248198"/>
    </source>
</evidence>
<comment type="caution">
    <text evidence="3">The sequence shown here is derived from an EMBL/GenBank/DDBJ whole genome shotgun (WGS) entry which is preliminary data.</text>
</comment>
<evidence type="ECO:0000256" key="1">
    <source>
        <dbReference type="SAM" id="SignalP"/>
    </source>
</evidence>
<dbReference type="PROSITE" id="PS51352">
    <property type="entry name" value="THIOREDOXIN_2"/>
    <property type="match status" value="1"/>
</dbReference>
<feature type="signal peptide" evidence="1">
    <location>
        <begin position="1"/>
        <end position="19"/>
    </location>
</feature>
<keyword evidence="1" id="KW-0732">Signal</keyword>
<dbReference type="InterPro" id="IPR012336">
    <property type="entry name" value="Thioredoxin-like_fold"/>
</dbReference>
<accession>A0A318UDA9</accession>